<evidence type="ECO:0000313" key="9">
    <source>
        <dbReference type="EMBL" id="PSR80168.1"/>
    </source>
</evidence>
<dbReference type="OrthoDB" id="10254418at2759"/>
<organism evidence="9 10">
    <name type="scientific">Coniella lustricola</name>
    <dbReference type="NCBI Taxonomy" id="2025994"/>
    <lineage>
        <taxon>Eukaryota</taxon>
        <taxon>Fungi</taxon>
        <taxon>Dikarya</taxon>
        <taxon>Ascomycota</taxon>
        <taxon>Pezizomycotina</taxon>
        <taxon>Sordariomycetes</taxon>
        <taxon>Sordariomycetidae</taxon>
        <taxon>Diaporthales</taxon>
        <taxon>Schizoparmaceae</taxon>
        <taxon>Coniella</taxon>
    </lineage>
</organism>
<keyword evidence="7 8" id="KW-0472">Membrane</keyword>
<keyword evidence="4" id="KW-0997">Cell inner membrane</keyword>
<keyword evidence="10" id="KW-1185">Reference proteome</keyword>
<dbReference type="Proteomes" id="UP000241462">
    <property type="component" value="Unassembled WGS sequence"/>
</dbReference>
<feature type="transmembrane region" description="Helical" evidence="8">
    <location>
        <begin position="36"/>
        <end position="55"/>
    </location>
</feature>
<feature type="transmembrane region" description="Helical" evidence="8">
    <location>
        <begin position="105"/>
        <end position="130"/>
    </location>
</feature>
<feature type="transmembrane region" description="Helical" evidence="8">
    <location>
        <begin position="328"/>
        <end position="349"/>
    </location>
</feature>
<dbReference type="AlphaFoldDB" id="A0A2T2ZZL8"/>
<feature type="transmembrane region" description="Helical" evidence="8">
    <location>
        <begin position="297"/>
        <end position="316"/>
    </location>
</feature>
<evidence type="ECO:0000256" key="6">
    <source>
        <dbReference type="ARBA" id="ARBA00022989"/>
    </source>
</evidence>
<dbReference type="PANTHER" id="PTHR30574:SF1">
    <property type="entry name" value="SULPHUR TRANSPORT DOMAIN-CONTAINING PROTEIN"/>
    <property type="match status" value="1"/>
</dbReference>
<dbReference type="PANTHER" id="PTHR30574">
    <property type="entry name" value="INNER MEMBRANE PROTEIN YEDE"/>
    <property type="match status" value="1"/>
</dbReference>
<evidence type="ECO:0000256" key="1">
    <source>
        <dbReference type="ARBA" id="ARBA00004429"/>
    </source>
</evidence>
<sequence length="364" mass="37742">MDILITGSVFGAGLVTSGMYQPYLLSSQFALTEWNMAQTFFTATGCGALSLEILYRLGYAVPPPRSWSWTGITACAMDGNIIGGLILGAGMALSASCPGMVFPQLALGIPTAPAIVAGASVGGIFWAAVLRPCMESRRKRSAIAMTVKSKQPETTFADALGMRHTTALLCFEAVLTSLVMVAATTASTAPAPVHPVVGGLVIGGAQIVSLVVRGSLLGASTCYEQVGDWIVWMAKAGYRKQEQEKQPQQQQQQQQQRPGTSAILFAAAMVAGAWLLARLRPEVALFEGQQQAMLGAPSPATAFAGGLLMAVGSRMAGGCASGHGISGMALMSMSSLVTMASVFAAAMGVSKLTAIVDMSRGSYM</sequence>
<protein>
    <submittedName>
        <fullName evidence="9">Uncharacterized protein</fullName>
    </submittedName>
</protein>
<keyword evidence="6 8" id="KW-1133">Transmembrane helix</keyword>
<comment type="subcellular location">
    <subcellularLocation>
        <location evidence="1">Cell inner membrane</location>
        <topology evidence="1">Multi-pass membrane protein</topology>
    </subcellularLocation>
</comment>
<keyword evidence="3" id="KW-1003">Cell membrane</keyword>
<keyword evidence="5 8" id="KW-0812">Transmembrane</keyword>
<accession>A0A2T2ZZL8</accession>
<evidence type="ECO:0000256" key="8">
    <source>
        <dbReference type="SAM" id="Phobius"/>
    </source>
</evidence>
<evidence type="ECO:0000256" key="4">
    <source>
        <dbReference type="ARBA" id="ARBA00022519"/>
    </source>
</evidence>
<reference evidence="9 10" key="1">
    <citation type="journal article" date="2018" name="Mycol. Prog.">
        <title>Coniella lustricola, a new species from submerged detritus.</title>
        <authorList>
            <person name="Raudabaugh D.B."/>
            <person name="Iturriaga T."/>
            <person name="Carver A."/>
            <person name="Mondo S."/>
            <person name="Pangilinan J."/>
            <person name="Lipzen A."/>
            <person name="He G."/>
            <person name="Amirebrahimi M."/>
            <person name="Grigoriev I.V."/>
            <person name="Miller A.N."/>
        </authorList>
    </citation>
    <scope>NUCLEOTIDE SEQUENCE [LARGE SCALE GENOMIC DNA]</scope>
    <source>
        <strain evidence="9 10">B22-T-1</strain>
    </source>
</reference>
<dbReference type="GO" id="GO:0005886">
    <property type="term" value="C:plasma membrane"/>
    <property type="evidence" value="ECO:0007669"/>
    <property type="project" value="UniProtKB-SubCell"/>
</dbReference>
<evidence type="ECO:0000313" key="10">
    <source>
        <dbReference type="Proteomes" id="UP000241462"/>
    </source>
</evidence>
<dbReference type="InParanoid" id="A0A2T2ZZL8"/>
<feature type="transmembrane region" description="Helical" evidence="8">
    <location>
        <begin position="67"/>
        <end position="93"/>
    </location>
</feature>
<proteinExistence type="predicted"/>
<evidence type="ECO:0000256" key="2">
    <source>
        <dbReference type="ARBA" id="ARBA00022448"/>
    </source>
</evidence>
<name>A0A2T2ZZL8_9PEZI</name>
<keyword evidence="2" id="KW-0813">Transport</keyword>
<evidence type="ECO:0000256" key="3">
    <source>
        <dbReference type="ARBA" id="ARBA00022475"/>
    </source>
</evidence>
<evidence type="ECO:0000256" key="5">
    <source>
        <dbReference type="ARBA" id="ARBA00022692"/>
    </source>
</evidence>
<feature type="transmembrane region" description="Helical" evidence="8">
    <location>
        <begin position="259"/>
        <end position="277"/>
    </location>
</feature>
<dbReference type="InterPro" id="IPR007272">
    <property type="entry name" value="Sulf_transp_TsuA/YedE"/>
</dbReference>
<dbReference type="EMBL" id="KZ678539">
    <property type="protein sequence ID" value="PSR80168.1"/>
    <property type="molecule type" value="Genomic_DNA"/>
</dbReference>
<gene>
    <name evidence="9" type="ORF">BD289DRAFT_485125</name>
</gene>
<dbReference type="Pfam" id="PF04143">
    <property type="entry name" value="Sulf_transp"/>
    <property type="match status" value="1"/>
</dbReference>
<evidence type="ECO:0000256" key="7">
    <source>
        <dbReference type="ARBA" id="ARBA00023136"/>
    </source>
</evidence>